<reference evidence="4 5" key="1">
    <citation type="submission" date="2021-03" db="EMBL/GenBank/DDBJ databases">
        <title>Enterococcal diversity collection.</title>
        <authorList>
            <person name="Gilmore M.S."/>
            <person name="Schwartzman J."/>
            <person name="Van Tyne D."/>
            <person name="Martin M."/>
            <person name="Earl A.M."/>
            <person name="Manson A.L."/>
            <person name="Straub T."/>
            <person name="Salamzade R."/>
            <person name="Saavedra J."/>
            <person name="Lebreton F."/>
            <person name="Prichula J."/>
            <person name="Schaufler K."/>
            <person name="Gaca A."/>
            <person name="Sgardioli B."/>
            <person name="Wagenaar J."/>
            <person name="Strong T."/>
        </authorList>
    </citation>
    <scope>NUCLEOTIDE SEQUENCE [LARGE SCALE GENOMIC DNA]</scope>
    <source>
        <strain evidence="4 5">669A</strain>
    </source>
</reference>
<proteinExistence type="inferred from homology"/>
<dbReference type="EMBL" id="JAFREM010000013">
    <property type="protein sequence ID" value="MBO1306191.1"/>
    <property type="molecule type" value="Genomic_DNA"/>
</dbReference>
<evidence type="ECO:0000256" key="2">
    <source>
        <dbReference type="PIRNR" id="PIRNR006276"/>
    </source>
</evidence>
<dbReference type="CDD" id="cd00293">
    <property type="entry name" value="USP-like"/>
    <property type="match status" value="1"/>
</dbReference>
<comment type="caution">
    <text evidence="4">The sequence shown here is derived from an EMBL/GenBank/DDBJ whole genome shotgun (WGS) entry which is preliminary data.</text>
</comment>
<name>A0ABS3L979_9ENTE</name>
<keyword evidence="5" id="KW-1185">Reference proteome</keyword>
<evidence type="ECO:0000313" key="5">
    <source>
        <dbReference type="Proteomes" id="UP000664601"/>
    </source>
</evidence>
<protein>
    <recommendedName>
        <fullName evidence="2">Universal stress protein</fullName>
    </recommendedName>
</protein>
<dbReference type="InterPro" id="IPR006016">
    <property type="entry name" value="UspA"/>
</dbReference>
<dbReference type="PIRSF" id="PIRSF006276">
    <property type="entry name" value="UspA"/>
    <property type="match status" value="1"/>
</dbReference>
<dbReference type="Pfam" id="PF00582">
    <property type="entry name" value="Usp"/>
    <property type="match status" value="1"/>
</dbReference>
<dbReference type="Gene3D" id="3.40.50.620">
    <property type="entry name" value="HUPs"/>
    <property type="match status" value="1"/>
</dbReference>
<sequence length="139" mass="15284">MKEYQKILVTVDGSPQSQKAFEEACHIAERNHAELHLLTVLDLTGFRGTASESSVKLTEELQKIAERNVAELKASTDYPVEAKVAAGNPKHEIVKIAEDLGVDMIVIGETGLNRLERRVLGSTTVYVVNHAKCNVMVVK</sequence>
<dbReference type="RefSeq" id="WP_207673122.1">
    <property type="nucleotide sequence ID" value="NZ_JAFREM010000013.1"/>
</dbReference>
<dbReference type="InterPro" id="IPR014729">
    <property type="entry name" value="Rossmann-like_a/b/a_fold"/>
</dbReference>
<dbReference type="PANTHER" id="PTHR46268:SF6">
    <property type="entry name" value="UNIVERSAL STRESS PROTEIN UP12"/>
    <property type="match status" value="1"/>
</dbReference>
<evidence type="ECO:0000313" key="4">
    <source>
        <dbReference type="EMBL" id="MBO1306191.1"/>
    </source>
</evidence>
<organism evidence="4 5">
    <name type="scientific">Candidatus Enterococcus moelleringii</name>
    <dbReference type="NCBI Taxonomy" id="2815325"/>
    <lineage>
        <taxon>Bacteria</taxon>
        <taxon>Bacillati</taxon>
        <taxon>Bacillota</taxon>
        <taxon>Bacilli</taxon>
        <taxon>Lactobacillales</taxon>
        <taxon>Enterococcaceae</taxon>
        <taxon>Enterococcus</taxon>
    </lineage>
</organism>
<evidence type="ECO:0000259" key="3">
    <source>
        <dbReference type="Pfam" id="PF00582"/>
    </source>
</evidence>
<dbReference type="SUPFAM" id="SSF52402">
    <property type="entry name" value="Adenine nucleotide alpha hydrolases-like"/>
    <property type="match status" value="1"/>
</dbReference>
<dbReference type="InterPro" id="IPR006015">
    <property type="entry name" value="Universal_stress_UspA"/>
</dbReference>
<keyword evidence="2" id="KW-0963">Cytoplasm</keyword>
<evidence type="ECO:0000256" key="1">
    <source>
        <dbReference type="ARBA" id="ARBA00008791"/>
    </source>
</evidence>
<comment type="similarity">
    <text evidence="1 2">Belongs to the universal stress protein A family.</text>
</comment>
<accession>A0ABS3L979</accession>
<comment type="subcellular location">
    <subcellularLocation>
        <location evidence="2">Cytoplasm</location>
    </subcellularLocation>
</comment>
<feature type="domain" description="UspA" evidence="3">
    <location>
        <begin position="4"/>
        <end position="139"/>
    </location>
</feature>
<dbReference type="PANTHER" id="PTHR46268">
    <property type="entry name" value="STRESS RESPONSE PROTEIN NHAX"/>
    <property type="match status" value="1"/>
</dbReference>
<gene>
    <name evidence="4" type="ORF">JZO70_08470</name>
</gene>
<dbReference type="Proteomes" id="UP000664601">
    <property type="component" value="Unassembled WGS sequence"/>
</dbReference>
<dbReference type="PRINTS" id="PR01438">
    <property type="entry name" value="UNVRSLSTRESS"/>
</dbReference>